<dbReference type="InterPro" id="IPR003689">
    <property type="entry name" value="ZIP"/>
</dbReference>
<organism evidence="7 8">
    <name type="scientific">Helobdella robusta</name>
    <name type="common">Californian leech</name>
    <dbReference type="NCBI Taxonomy" id="6412"/>
    <lineage>
        <taxon>Eukaryota</taxon>
        <taxon>Metazoa</taxon>
        <taxon>Spiralia</taxon>
        <taxon>Lophotrochozoa</taxon>
        <taxon>Annelida</taxon>
        <taxon>Clitellata</taxon>
        <taxon>Hirudinea</taxon>
        <taxon>Rhynchobdellida</taxon>
        <taxon>Glossiphoniidae</taxon>
        <taxon>Helobdella</taxon>
    </lineage>
</organism>
<dbReference type="GeneID" id="20196698"/>
<dbReference type="AlphaFoldDB" id="T1EJE8"/>
<keyword evidence="2 5" id="KW-0812">Transmembrane</keyword>
<accession>T1EJE8</accession>
<dbReference type="GO" id="GO:0071577">
    <property type="term" value="P:zinc ion transmembrane transport"/>
    <property type="evidence" value="ECO:0000318"/>
    <property type="project" value="GO_Central"/>
</dbReference>
<dbReference type="GO" id="GO:0005385">
    <property type="term" value="F:zinc ion transmembrane transporter activity"/>
    <property type="evidence" value="ECO:0000318"/>
    <property type="project" value="GO_Central"/>
</dbReference>
<dbReference type="RefSeq" id="XP_009010870.1">
    <property type="nucleotide sequence ID" value="XM_009012622.1"/>
</dbReference>
<reference evidence="8" key="1">
    <citation type="submission" date="2012-12" db="EMBL/GenBank/DDBJ databases">
        <authorList>
            <person name="Hellsten U."/>
            <person name="Grimwood J."/>
            <person name="Chapman J.A."/>
            <person name="Shapiro H."/>
            <person name="Aerts A."/>
            <person name="Otillar R.P."/>
            <person name="Terry A.Y."/>
            <person name="Boore J.L."/>
            <person name="Simakov O."/>
            <person name="Marletaz F."/>
            <person name="Cho S.-J."/>
            <person name="Edsinger-Gonzales E."/>
            <person name="Havlak P."/>
            <person name="Kuo D.-H."/>
            <person name="Larsson T."/>
            <person name="Lv J."/>
            <person name="Arendt D."/>
            <person name="Savage R."/>
            <person name="Osoegawa K."/>
            <person name="de Jong P."/>
            <person name="Lindberg D.R."/>
            <person name="Seaver E.C."/>
            <person name="Weisblat D.A."/>
            <person name="Putnam N.H."/>
            <person name="Grigoriev I.V."/>
            <person name="Rokhsar D.S."/>
        </authorList>
    </citation>
    <scope>NUCLEOTIDE SEQUENCE</scope>
</reference>
<reference evidence="7" key="3">
    <citation type="submission" date="2015-06" db="UniProtKB">
        <authorList>
            <consortium name="EnsemblMetazoa"/>
        </authorList>
    </citation>
    <scope>IDENTIFICATION</scope>
</reference>
<dbReference type="EnsemblMetazoa" id="HelroT144444">
    <property type="protein sequence ID" value="HelroP144444"/>
    <property type="gene ID" value="HelroG144444"/>
</dbReference>
<keyword evidence="3 5" id="KW-1133">Transmembrane helix</keyword>
<evidence type="ECO:0000256" key="2">
    <source>
        <dbReference type="ARBA" id="ARBA00022692"/>
    </source>
</evidence>
<evidence type="ECO:0000256" key="5">
    <source>
        <dbReference type="SAM" id="Phobius"/>
    </source>
</evidence>
<evidence type="ECO:0008006" key="9">
    <source>
        <dbReference type="Google" id="ProtNLM"/>
    </source>
</evidence>
<dbReference type="GO" id="GO:0005886">
    <property type="term" value="C:plasma membrane"/>
    <property type="evidence" value="ECO:0000318"/>
    <property type="project" value="GO_Central"/>
</dbReference>
<dbReference type="KEGG" id="hro:HELRODRAFT_144444"/>
<keyword evidence="4 5" id="KW-0472">Membrane</keyword>
<dbReference type="CTD" id="20196698"/>
<gene>
    <name evidence="7" type="primary">20196698</name>
    <name evidence="6" type="ORF">HELRODRAFT_144444</name>
</gene>
<evidence type="ECO:0000313" key="8">
    <source>
        <dbReference type="Proteomes" id="UP000015101"/>
    </source>
</evidence>
<feature type="transmembrane region" description="Helical" evidence="5">
    <location>
        <begin position="107"/>
        <end position="124"/>
    </location>
</feature>
<sequence>SHVTRSIVLVLALSLHHLFEGLSIGLQMSVSNVWHLTIAVMCHEIAICFSMGLQFYKTDKKLTKKVFVILLVACIIGPGGIIIGLAISETGGTEHDIGQNTVNGVLQALACGTFIYVTFFEILFQELGSGKSSLFNIFAMIGGFIFMALLGLI</sequence>
<keyword evidence="8" id="KW-1185">Reference proteome</keyword>
<feature type="transmembrane region" description="Helical" evidence="5">
    <location>
        <begin position="33"/>
        <end position="55"/>
    </location>
</feature>
<comment type="subcellular location">
    <subcellularLocation>
        <location evidence="1">Membrane</location>
        <topology evidence="1">Multi-pass membrane protein</topology>
    </subcellularLocation>
</comment>
<dbReference type="eggNOG" id="KOG1558">
    <property type="taxonomic scope" value="Eukaryota"/>
</dbReference>
<feature type="transmembrane region" description="Helical" evidence="5">
    <location>
        <begin position="67"/>
        <end position="87"/>
    </location>
</feature>
<dbReference type="Pfam" id="PF02535">
    <property type="entry name" value="Zip"/>
    <property type="match status" value="1"/>
</dbReference>
<proteinExistence type="predicted"/>
<protein>
    <recommendedName>
        <fullName evidence="9">Zinc/iron permease</fullName>
    </recommendedName>
</protein>
<dbReference type="InParanoid" id="T1EJE8"/>
<dbReference type="Proteomes" id="UP000015101">
    <property type="component" value="Unassembled WGS sequence"/>
</dbReference>
<name>T1EJE8_HELRO</name>
<evidence type="ECO:0000256" key="3">
    <source>
        <dbReference type="ARBA" id="ARBA00022989"/>
    </source>
</evidence>
<evidence type="ECO:0000313" key="6">
    <source>
        <dbReference type="EMBL" id="ESO10601.1"/>
    </source>
</evidence>
<dbReference type="EMBL" id="KB095858">
    <property type="protein sequence ID" value="ESO10601.1"/>
    <property type="molecule type" value="Genomic_DNA"/>
</dbReference>
<dbReference type="PANTHER" id="PTHR11040">
    <property type="entry name" value="ZINC/IRON TRANSPORTER"/>
    <property type="match status" value="1"/>
</dbReference>
<dbReference type="OMA" id="CHEIAIC"/>
<evidence type="ECO:0000256" key="4">
    <source>
        <dbReference type="ARBA" id="ARBA00023136"/>
    </source>
</evidence>
<feature type="transmembrane region" description="Helical" evidence="5">
    <location>
        <begin position="133"/>
        <end position="152"/>
    </location>
</feature>
<dbReference type="STRING" id="6412.T1EJE8"/>
<dbReference type="PANTHER" id="PTHR11040:SF140">
    <property type="entry name" value="ZRT (ZRT), IRT- (IRT-) LIKE PROTEIN TRANSPORTER"/>
    <property type="match status" value="1"/>
</dbReference>
<dbReference type="OrthoDB" id="448280at2759"/>
<dbReference type="EMBL" id="AMQM01002674">
    <property type="status" value="NOT_ANNOTATED_CDS"/>
    <property type="molecule type" value="Genomic_DNA"/>
</dbReference>
<reference evidence="6 8" key="2">
    <citation type="journal article" date="2013" name="Nature">
        <title>Insights into bilaterian evolution from three spiralian genomes.</title>
        <authorList>
            <person name="Simakov O."/>
            <person name="Marletaz F."/>
            <person name="Cho S.J."/>
            <person name="Edsinger-Gonzales E."/>
            <person name="Havlak P."/>
            <person name="Hellsten U."/>
            <person name="Kuo D.H."/>
            <person name="Larsson T."/>
            <person name="Lv J."/>
            <person name="Arendt D."/>
            <person name="Savage R."/>
            <person name="Osoegawa K."/>
            <person name="de Jong P."/>
            <person name="Grimwood J."/>
            <person name="Chapman J.A."/>
            <person name="Shapiro H."/>
            <person name="Aerts A."/>
            <person name="Otillar R.P."/>
            <person name="Terry A.Y."/>
            <person name="Boore J.L."/>
            <person name="Grigoriev I.V."/>
            <person name="Lindberg D.R."/>
            <person name="Seaver E.C."/>
            <person name="Weisblat D.A."/>
            <person name="Putnam N.H."/>
            <person name="Rokhsar D.S."/>
        </authorList>
    </citation>
    <scope>NUCLEOTIDE SEQUENCE</scope>
</reference>
<dbReference type="HOGENOM" id="CLU_040462_4_2_1"/>
<evidence type="ECO:0000313" key="7">
    <source>
        <dbReference type="EnsemblMetazoa" id="HelroP144444"/>
    </source>
</evidence>
<evidence type="ECO:0000256" key="1">
    <source>
        <dbReference type="ARBA" id="ARBA00004141"/>
    </source>
</evidence>